<dbReference type="EMBL" id="MEYS01000001">
    <property type="protein sequence ID" value="OGD34580.1"/>
    <property type="molecule type" value="Genomic_DNA"/>
</dbReference>
<dbReference type="GO" id="GO:0030246">
    <property type="term" value="F:carbohydrate binding"/>
    <property type="evidence" value="ECO:0007669"/>
    <property type="project" value="InterPro"/>
</dbReference>
<evidence type="ECO:0008006" key="3">
    <source>
        <dbReference type="Google" id="ProtNLM"/>
    </source>
</evidence>
<dbReference type="STRING" id="1797298.A2988_03690"/>
<dbReference type="Gene3D" id="2.60.40.680">
    <property type="match status" value="1"/>
</dbReference>
<dbReference type="SUPFAM" id="SSF49384">
    <property type="entry name" value="Carbohydrate-binding domain"/>
    <property type="match status" value="1"/>
</dbReference>
<accession>A0A1F5BVE6</accession>
<protein>
    <recommendedName>
        <fullName evidence="3">Cohesin domain-containing protein</fullName>
    </recommendedName>
</protein>
<reference evidence="1 2" key="1">
    <citation type="journal article" date="2016" name="Nat. Commun.">
        <title>Thousands of microbial genomes shed light on interconnected biogeochemical processes in an aquifer system.</title>
        <authorList>
            <person name="Anantharaman K."/>
            <person name="Brown C.T."/>
            <person name="Hug L.A."/>
            <person name="Sharon I."/>
            <person name="Castelle C.J."/>
            <person name="Probst A.J."/>
            <person name="Thomas B.C."/>
            <person name="Singh A."/>
            <person name="Wilkins M.J."/>
            <person name="Karaoz U."/>
            <person name="Brodie E.L."/>
            <person name="Williams K.H."/>
            <person name="Hubbard S.S."/>
            <person name="Banfield J.F."/>
        </authorList>
    </citation>
    <scope>NUCLEOTIDE SEQUENCE [LARGE SCALE GENOMIC DNA]</scope>
</reference>
<evidence type="ECO:0000313" key="1">
    <source>
        <dbReference type="EMBL" id="OGD34580.1"/>
    </source>
</evidence>
<organism evidence="1 2">
    <name type="scientific">Candidatus Azambacteria bacterium RIFCSPLOWO2_01_FULL_46_25</name>
    <dbReference type="NCBI Taxonomy" id="1797298"/>
    <lineage>
        <taxon>Bacteria</taxon>
        <taxon>Candidatus Azamiibacteriota</taxon>
    </lineage>
</organism>
<sequence>MSEQKSKIEKMMFGRTNWFFMSLVFLAGFGAAGLIAVTLAFAVVDISETSALRGLSLQGKPVTLSLVADKEEYAAGDPVIVRIMLDSGRKEAAGVDVVLRYDPLLLAIQRTGKGDGADAYLKTDDSIFDIFPYVKVNEESGDVFFTALAKPLKEMREKGPVAALLFTARAPGTAKMTFVFEEGSIIDSNVAYFGKDLLKKAHGTHVIIK</sequence>
<gene>
    <name evidence="1" type="ORF">A2988_03690</name>
</gene>
<comment type="caution">
    <text evidence="1">The sequence shown here is derived from an EMBL/GenBank/DDBJ whole genome shotgun (WGS) entry which is preliminary data.</text>
</comment>
<dbReference type="AlphaFoldDB" id="A0A1F5BVE6"/>
<dbReference type="Proteomes" id="UP000176650">
    <property type="component" value="Unassembled WGS sequence"/>
</dbReference>
<evidence type="ECO:0000313" key="2">
    <source>
        <dbReference type="Proteomes" id="UP000176650"/>
    </source>
</evidence>
<dbReference type="InterPro" id="IPR008965">
    <property type="entry name" value="CBM2/CBM3_carb-bd_dom_sf"/>
</dbReference>
<proteinExistence type="predicted"/>
<name>A0A1F5BVE6_9BACT</name>